<dbReference type="EMBL" id="ADLK01000041">
    <property type="protein sequence ID" value="KMW14150.1"/>
    <property type="molecule type" value="Genomic_DNA"/>
</dbReference>
<dbReference type="GeneID" id="93166934"/>
<evidence type="ECO:0008006" key="3">
    <source>
        <dbReference type="Google" id="ProtNLM"/>
    </source>
</evidence>
<evidence type="ECO:0000313" key="2">
    <source>
        <dbReference type="Proteomes" id="UP000037392"/>
    </source>
</evidence>
<dbReference type="PATRIC" id="fig|742734.4.peg.5260"/>
<comment type="caution">
    <text evidence="1">The sequence shown here is derived from an EMBL/GenBank/DDBJ whole genome shotgun (WGS) entry which is preliminary data.</text>
</comment>
<accession>A0A0J9EEV1</accession>
<dbReference type="RefSeq" id="WP_048930954.1">
    <property type="nucleotide sequence ID" value="NZ_KQ235884.1"/>
</dbReference>
<dbReference type="Proteomes" id="UP000037392">
    <property type="component" value="Unassembled WGS sequence"/>
</dbReference>
<sequence>MAKRLWSVFTEDMDHCYFSGSPYVERHHIFEGRQGYKEKSENRGFVIPLRYDLHPNGASFKATPENQQIDDKLKRMAQEYYEAHYGSREQFRQEFGRNYLD</sequence>
<reference evidence="1 2" key="1">
    <citation type="submission" date="2011-04" db="EMBL/GenBank/DDBJ databases">
        <title>The Genome Sequence of Clostridium citroniae WAL-19142.</title>
        <authorList>
            <consortium name="The Broad Institute Genome Sequencing Platform"/>
            <person name="Earl A."/>
            <person name="Ward D."/>
            <person name="Feldgarden M."/>
            <person name="Gevers D."/>
            <person name="Warren Y.A."/>
            <person name="Tyrrell K.L."/>
            <person name="Citron D.M."/>
            <person name="Goldstein E.J."/>
            <person name="Daigneault M."/>
            <person name="Allen-Vercoe E."/>
            <person name="Young S.K."/>
            <person name="Zeng Q."/>
            <person name="Gargeya S."/>
            <person name="Fitzgerald M."/>
            <person name="Haas B."/>
            <person name="Abouelleil A."/>
            <person name="Alvarado L."/>
            <person name="Arachchi H.M."/>
            <person name="Berlin A."/>
            <person name="Brown A."/>
            <person name="Chapman S.B."/>
            <person name="Chen Z."/>
            <person name="Dunbar C."/>
            <person name="Freedman E."/>
            <person name="Gearin G."/>
            <person name="Gellesch M."/>
            <person name="Goldberg J."/>
            <person name="Griggs A."/>
            <person name="Gujja S."/>
            <person name="Heilman E.R."/>
            <person name="Heiman D."/>
            <person name="Howarth C."/>
            <person name="Larson L."/>
            <person name="Lui A."/>
            <person name="MacDonald P.J."/>
            <person name="Mehta T."/>
            <person name="Montmayeur A."/>
            <person name="Murphy C."/>
            <person name="Neiman D."/>
            <person name="Pearson M."/>
            <person name="Priest M."/>
            <person name="Roberts A."/>
            <person name="Saif S."/>
            <person name="Shea T."/>
            <person name="Shenoy N."/>
            <person name="Sisk P."/>
            <person name="Stolte C."/>
            <person name="Sykes S."/>
            <person name="White J."/>
            <person name="Yandava C."/>
            <person name="Wortman J."/>
            <person name="Nusbaum C."/>
            <person name="Birren B."/>
        </authorList>
    </citation>
    <scope>NUCLEOTIDE SEQUENCE [LARGE SCALE GENOMIC DNA]</scope>
    <source>
        <strain evidence="1 2">WAL-19142</strain>
    </source>
</reference>
<evidence type="ECO:0000313" key="1">
    <source>
        <dbReference type="EMBL" id="KMW14150.1"/>
    </source>
</evidence>
<dbReference type="AlphaFoldDB" id="A0A0J9EEV1"/>
<proteinExistence type="predicted"/>
<organism evidence="1 2">
    <name type="scientific">[Clostridium] citroniae WAL-19142</name>
    <dbReference type="NCBI Taxonomy" id="742734"/>
    <lineage>
        <taxon>Bacteria</taxon>
        <taxon>Bacillati</taxon>
        <taxon>Bacillota</taxon>
        <taxon>Clostridia</taxon>
        <taxon>Lachnospirales</taxon>
        <taxon>Lachnospiraceae</taxon>
        <taxon>Enterocloster</taxon>
    </lineage>
</organism>
<protein>
    <recommendedName>
        <fullName evidence="3">Phosphoenolpyruvate carboxykinase</fullName>
    </recommendedName>
</protein>
<name>A0A0J9EEV1_9FIRM</name>
<dbReference type="OrthoDB" id="2007883at2"/>
<gene>
    <name evidence="1" type="ORF">HMPREF9470_04912</name>
</gene>